<sequence>MPIGSQNKSRSVAPAGVQNASKYVAERPKVNNDMVVVVPDAGFDDVLPDYDEVENDVFMPQRLLPPSSDGDLEYFGDMASGRAVHTPPYSTNLVLHLFRSTQNHIYPIQERLALGASANAPFFAMRSSPSTSSVDEYNKLTLTRRRPAMNFWETAAVSNIQPRLKLMARGNMAISLIQLEGSTSRSLSRYELWWNDDANCYRLWKRLGVDYEFQLEIGLEGWNSLDERPQTGFLVARSMSGGWDATNERLAILDFSLPTPQFLCPTVAGHQKLDLIMASMLSAAVVHTRRSKMISQTLASHGMADATLAGLTVIQKCNVNVQFTVRN</sequence>
<accession>A0ACC3AGL6</accession>
<dbReference type="EMBL" id="JAPDRQ010000018">
    <property type="protein sequence ID" value="KAJ9662055.1"/>
    <property type="molecule type" value="Genomic_DNA"/>
</dbReference>
<protein>
    <submittedName>
        <fullName evidence="1">Uncharacterized protein</fullName>
    </submittedName>
</protein>
<organism evidence="1 2">
    <name type="scientific">Neophaeococcomyces mojaviensis</name>
    <dbReference type="NCBI Taxonomy" id="3383035"/>
    <lineage>
        <taxon>Eukaryota</taxon>
        <taxon>Fungi</taxon>
        <taxon>Dikarya</taxon>
        <taxon>Ascomycota</taxon>
        <taxon>Pezizomycotina</taxon>
        <taxon>Eurotiomycetes</taxon>
        <taxon>Chaetothyriomycetidae</taxon>
        <taxon>Chaetothyriales</taxon>
        <taxon>Chaetothyriales incertae sedis</taxon>
        <taxon>Neophaeococcomyces</taxon>
    </lineage>
</organism>
<evidence type="ECO:0000313" key="1">
    <source>
        <dbReference type="EMBL" id="KAJ9662055.1"/>
    </source>
</evidence>
<gene>
    <name evidence="1" type="ORF">H2198_001597</name>
</gene>
<evidence type="ECO:0000313" key="2">
    <source>
        <dbReference type="Proteomes" id="UP001172386"/>
    </source>
</evidence>
<reference evidence="1" key="1">
    <citation type="submission" date="2022-10" db="EMBL/GenBank/DDBJ databases">
        <title>Culturing micro-colonial fungi from biological soil crusts in the Mojave desert and describing Neophaeococcomyces mojavensis, and introducing the new genera and species Taxawa tesnikishii.</title>
        <authorList>
            <person name="Kurbessoian T."/>
            <person name="Stajich J.E."/>
        </authorList>
    </citation>
    <scope>NUCLEOTIDE SEQUENCE</scope>
    <source>
        <strain evidence="1">JES_112</strain>
    </source>
</reference>
<proteinExistence type="predicted"/>
<dbReference type="Proteomes" id="UP001172386">
    <property type="component" value="Unassembled WGS sequence"/>
</dbReference>
<name>A0ACC3AGL6_9EURO</name>
<comment type="caution">
    <text evidence="1">The sequence shown here is derived from an EMBL/GenBank/DDBJ whole genome shotgun (WGS) entry which is preliminary data.</text>
</comment>
<keyword evidence="2" id="KW-1185">Reference proteome</keyword>